<organism evidence="2 3">
    <name type="scientific">Lactuca saligna</name>
    <name type="common">Willowleaf lettuce</name>
    <dbReference type="NCBI Taxonomy" id="75948"/>
    <lineage>
        <taxon>Eukaryota</taxon>
        <taxon>Viridiplantae</taxon>
        <taxon>Streptophyta</taxon>
        <taxon>Embryophyta</taxon>
        <taxon>Tracheophyta</taxon>
        <taxon>Spermatophyta</taxon>
        <taxon>Magnoliopsida</taxon>
        <taxon>eudicotyledons</taxon>
        <taxon>Gunneridae</taxon>
        <taxon>Pentapetalae</taxon>
        <taxon>asterids</taxon>
        <taxon>campanulids</taxon>
        <taxon>Asterales</taxon>
        <taxon>Asteraceae</taxon>
        <taxon>Cichorioideae</taxon>
        <taxon>Cichorieae</taxon>
        <taxon>Lactucinae</taxon>
        <taxon>Lactuca</taxon>
    </lineage>
</organism>
<name>A0AA35ZDT5_LACSI</name>
<dbReference type="PANTHER" id="PTHR10540">
    <property type="entry name" value="EUKARYOTIC TRANSLATION INITIATION FACTOR 3 SUBUNIT F-RELATED"/>
    <property type="match status" value="1"/>
</dbReference>
<sequence length="127" mass="14461">MIHLTVPSIVPSLRKNRNFLMDINESHVYVLLNPLINHAQKDLPVNIYESELHVTDGISKLIFVRSSYTIEIQNAFSWEIGVCIEPEKLQLVSPLSSLGEFELIKLNLQPDAKGSYVEVLERVDESE</sequence>
<dbReference type="Gene3D" id="3.40.140.10">
    <property type="entry name" value="Cytidine Deaminase, domain 2"/>
    <property type="match status" value="1"/>
</dbReference>
<dbReference type="GO" id="GO:0008180">
    <property type="term" value="C:COP9 signalosome"/>
    <property type="evidence" value="ECO:0007669"/>
    <property type="project" value="TreeGrafter"/>
</dbReference>
<accession>A0AA35ZDT5</accession>
<evidence type="ECO:0000313" key="3">
    <source>
        <dbReference type="Proteomes" id="UP001177003"/>
    </source>
</evidence>
<proteinExistence type="inferred from homology"/>
<dbReference type="EMBL" id="OX465082">
    <property type="protein sequence ID" value="CAI9290715.1"/>
    <property type="molecule type" value="Genomic_DNA"/>
</dbReference>
<keyword evidence="3" id="KW-1185">Reference proteome</keyword>
<comment type="similarity">
    <text evidence="1">Belongs to the peptidase M67A family. CSN6 subfamily.</text>
</comment>
<evidence type="ECO:0000313" key="2">
    <source>
        <dbReference type="EMBL" id="CAI9290715.1"/>
    </source>
</evidence>
<dbReference type="AlphaFoldDB" id="A0AA35ZDT5"/>
<evidence type="ECO:0000256" key="1">
    <source>
        <dbReference type="ARBA" id="ARBA00010893"/>
    </source>
</evidence>
<protein>
    <submittedName>
        <fullName evidence="2">Uncharacterized protein</fullName>
    </submittedName>
</protein>
<dbReference type="Proteomes" id="UP001177003">
    <property type="component" value="Chromosome 6"/>
</dbReference>
<gene>
    <name evidence="2" type="ORF">LSALG_LOCUS29896</name>
</gene>
<dbReference type="PANTHER" id="PTHR10540:SF8">
    <property type="entry name" value="COP9 SIGNALOSOME COMPLEX SUBUNIT 6"/>
    <property type="match status" value="1"/>
</dbReference>
<reference evidence="2" key="1">
    <citation type="submission" date="2023-04" db="EMBL/GenBank/DDBJ databases">
        <authorList>
            <person name="Vijverberg K."/>
            <person name="Xiong W."/>
            <person name="Schranz E."/>
        </authorList>
    </citation>
    <scope>NUCLEOTIDE SEQUENCE</scope>
</reference>